<dbReference type="InterPro" id="IPR000726">
    <property type="entry name" value="Glyco_hydro_19_cat"/>
</dbReference>
<dbReference type="Gene3D" id="1.10.530.10">
    <property type="match status" value="1"/>
</dbReference>
<keyword evidence="1" id="KW-0611">Plant defense</keyword>
<dbReference type="EMBL" id="MBFT01000082">
    <property type="protein sequence ID" value="PVU98352.1"/>
    <property type="molecule type" value="Genomic_DNA"/>
</dbReference>
<feature type="compositionally biased region" description="Polar residues" evidence="3">
    <location>
        <begin position="234"/>
        <end position="255"/>
    </location>
</feature>
<organism evidence="6 7">
    <name type="scientific">Furculomyces boomerangus</name>
    <dbReference type="NCBI Taxonomy" id="61424"/>
    <lineage>
        <taxon>Eukaryota</taxon>
        <taxon>Fungi</taxon>
        <taxon>Fungi incertae sedis</taxon>
        <taxon>Zoopagomycota</taxon>
        <taxon>Kickxellomycotina</taxon>
        <taxon>Harpellomycetes</taxon>
        <taxon>Harpellales</taxon>
        <taxon>Harpellaceae</taxon>
        <taxon>Furculomyces</taxon>
    </lineage>
</organism>
<feature type="compositionally biased region" description="Acidic residues" evidence="3">
    <location>
        <begin position="277"/>
        <end position="299"/>
    </location>
</feature>
<reference evidence="6 7" key="1">
    <citation type="journal article" date="2018" name="MBio">
        <title>Comparative Genomics Reveals the Core Gene Toolbox for the Fungus-Insect Symbiosis.</title>
        <authorList>
            <person name="Wang Y."/>
            <person name="Stata M."/>
            <person name="Wang W."/>
            <person name="Stajich J.E."/>
            <person name="White M.M."/>
            <person name="Moncalvo J.M."/>
        </authorList>
    </citation>
    <scope>NUCLEOTIDE SEQUENCE [LARGE SCALE GENOMIC DNA]</scope>
    <source>
        <strain evidence="6 7">AUS-77-4</strain>
    </source>
</reference>
<dbReference type="GO" id="GO:0006952">
    <property type="term" value="P:defense response"/>
    <property type="evidence" value="ECO:0007669"/>
    <property type="project" value="UniProtKB-KW"/>
</dbReference>
<keyword evidence="2" id="KW-1015">Disulfide bond</keyword>
<dbReference type="Gene3D" id="3.30.20.10">
    <property type="entry name" value="Endochitinase, domain 2"/>
    <property type="match status" value="1"/>
</dbReference>
<comment type="caution">
    <text evidence="6">The sequence shown here is derived from an EMBL/GenBank/DDBJ whole genome shotgun (WGS) entry which is preliminary data.</text>
</comment>
<keyword evidence="4" id="KW-0732">Signal</keyword>
<feature type="region of interest" description="Disordered" evidence="3">
    <location>
        <begin position="232"/>
        <end position="301"/>
    </location>
</feature>
<feature type="signal peptide" evidence="4">
    <location>
        <begin position="1"/>
        <end position="22"/>
    </location>
</feature>
<evidence type="ECO:0000259" key="5">
    <source>
        <dbReference type="Pfam" id="PF00182"/>
    </source>
</evidence>
<feature type="chain" id="PRO_5015519168" description="Glycoside hydrolase family 19 catalytic domain-containing protein" evidence="4">
    <location>
        <begin position="23"/>
        <end position="502"/>
    </location>
</feature>
<sequence>MVNTYNERLGAFFLLLNTLSLALFTDIDSNNSRIVAGSSCNKTYAEAICTNNNKGLLYCVSNTWNYAECILGYGCVNGKCIILPEEKNNQTQGDQYSVDNNYISRNISLNIDLNNGDQQNSDKKNYETERSLDKSFEYGGTEISSQHGIKLGRIYKDSTGVSTNIKSLKKIINNTKSAAILKRQETNKFVGNNKKLLIPGSLIEDLNPENYDNETPEVENPVFKFEYIREAYNNPDSSGDSNGGVNLNPDQNVDQGNEVIENDDYNYETYEEKENGESYEDVETDKGGEEEESEEEDSEECSRLSYLEITCNLVEEAVGNAGYPCPKTVQSKMFVKSLKMAGIETRVEASMFLAQLVWESDGLKSKEEHLCLKKDCALDYSSSLDIPGQVYYGRGYIQLTHAKNYLEASERIFGDNRLLLNPGQVSEDEWVSWEVSSWYWKYKVHVTPGVTSGMFGASTKAINGILECSGGSKEVPKKRFNMYSKILEVFEPGTIPNEQGCY</sequence>
<name>A0A2T9Z177_9FUNG</name>
<evidence type="ECO:0000256" key="2">
    <source>
        <dbReference type="ARBA" id="ARBA00023157"/>
    </source>
</evidence>
<dbReference type="InterPro" id="IPR023346">
    <property type="entry name" value="Lysozyme-like_dom_sf"/>
</dbReference>
<proteinExistence type="predicted"/>
<feature type="domain" description="Glycoside hydrolase family 19 catalytic" evidence="5">
    <location>
        <begin position="386"/>
        <end position="471"/>
    </location>
</feature>
<evidence type="ECO:0000313" key="7">
    <source>
        <dbReference type="Proteomes" id="UP000245699"/>
    </source>
</evidence>
<dbReference type="STRING" id="61424.A0A2T9Z177"/>
<dbReference type="AlphaFoldDB" id="A0A2T9Z177"/>
<evidence type="ECO:0000256" key="1">
    <source>
        <dbReference type="ARBA" id="ARBA00022821"/>
    </source>
</evidence>
<dbReference type="SUPFAM" id="SSF53955">
    <property type="entry name" value="Lysozyme-like"/>
    <property type="match status" value="1"/>
</dbReference>
<gene>
    <name evidence="6" type="ORF">BB559_001630</name>
</gene>
<protein>
    <recommendedName>
        <fullName evidence="5">Glycoside hydrolase family 19 catalytic domain-containing protein</fullName>
    </recommendedName>
</protein>
<dbReference type="CDD" id="cd00325">
    <property type="entry name" value="chitinase_GH19"/>
    <property type="match status" value="1"/>
</dbReference>
<dbReference type="Pfam" id="PF00182">
    <property type="entry name" value="Glyco_hydro_19"/>
    <property type="match status" value="1"/>
</dbReference>
<evidence type="ECO:0000256" key="4">
    <source>
        <dbReference type="SAM" id="SignalP"/>
    </source>
</evidence>
<dbReference type="OrthoDB" id="5985073at2759"/>
<evidence type="ECO:0000256" key="3">
    <source>
        <dbReference type="SAM" id="MobiDB-lite"/>
    </source>
</evidence>
<keyword evidence="7" id="KW-1185">Reference proteome</keyword>
<dbReference type="GO" id="GO:0016998">
    <property type="term" value="P:cell wall macromolecule catabolic process"/>
    <property type="evidence" value="ECO:0007669"/>
    <property type="project" value="InterPro"/>
</dbReference>
<dbReference type="PANTHER" id="PTHR22595:SF79">
    <property type="entry name" value="CHITINASE 12"/>
    <property type="match status" value="1"/>
</dbReference>
<feature type="compositionally biased region" description="Acidic residues" evidence="3">
    <location>
        <begin position="260"/>
        <end position="269"/>
    </location>
</feature>
<dbReference type="GO" id="GO:0006032">
    <property type="term" value="P:chitin catabolic process"/>
    <property type="evidence" value="ECO:0007669"/>
    <property type="project" value="InterPro"/>
</dbReference>
<dbReference type="Proteomes" id="UP000245699">
    <property type="component" value="Unassembled WGS sequence"/>
</dbReference>
<dbReference type="PANTHER" id="PTHR22595">
    <property type="entry name" value="CHITINASE-RELATED"/>
    <property type="match status" value="1"/>
</dbReference>
<evidence type="ECO:0000313" key="6">
    <source>
        <dbReference type="EMBL" id="PVU98352.1"/>
    </source>
</evidence>
<dbReference type="GO" id="GO:0004568">
    <property type="term" value="F:chitinase activity"/>
    <property type="evidence" value="ECO:0007669"/>
    <property type="project" value="InterPro"/>
</dbReference>
<accession>A0A2T9Z177</accession>